<dbReference type="Pfam" id="PF23717">
    <property type="entry name" value="DUF7159"/>
    <property type="match status" value="1"/>
</dbReference>
<evidence type="ECO:0000313" key="4">
    <source>
        <dbReference type="Proteomes" id="UP000696413"/>
    </source>
</evidence>
<evidence type="ECO:0000256" key="1">
    <source>
        <dbReference type="SAM" id="MobiDB-lite"/>
    </source>
</evidence>
<reference evidence="3 4" key="1">
    <citation type="submission" date="2021-05" db="EMBL/GenBank/DDBJ databases">
        <title>Draft Genome Sequences of Clinical Respiratory Isolates of Mycobacterium goodii Recovered in Ireland.</title>
        <authorList>
            <person name="Flanagan P.R."/>
            <person name="Mok S."/>
            <person name="Roycroft E."/>
            <person name="Rogers T.R."/>
            <person name="Fitzgibbon M."/>
        </authorList>
    </citation>
    <scope>NUCLEOTIDE SEQUENCE [LARGE SCALE GENOMIC DNA]</scope>
    <source>
        <strain evidence="3 4">14IE55</strain>
    </source>
</reference>
<comment type="caution">
    <text evidence="3">The sequence shown here is derived from an EMBL/GenBank/DDBJ whole genome shotgun (WGS) entry which is preliminary data.</text>
</comment>
<protein>
    <recommendedName>
        <fullName evidence="2">DUF7159 domain-containing protein</fullName>
    </recommendedName>
</protein>
<sequence>MDAVIGVSVTPSTVGMVLVEGDSAADFDAVNLDLEVFDVAGLDLSRARAARDEIVATVARAESVAADNGRRLRSIGVTWSDGADVQAAELVADLNEAGFGNVVDVRFRQATDALAHSIADIVGFDTTVVCVVEPEGALALTVDRHDGVIDTVRSRTVGSAHGLIGWLERVLTVLDRHTSALVVVGSAVDLDFDRLMPKLQAALGIPVFTPADADLALARGAALVSARRGRFMFPDDAEQRPRWTGNQLAPAAMLLVGVVTFVVSLSLAITQQLMPHQDGVARQARPVVNTSGVPAALRQMPPSVPAAPPPAPAPPVTDVSQAVPSNIDPPLAQAFDPPIEQAPPQGPAVAPPVASVDAATALPPPPVVTPAPPTKKPLLTRIRDRLRGEPDVPEQVVVGEPPPPAVITPIPPPDPVAAPEPPPAPPEPAPPAEAVPAPEQPVPPVP</sequence>
<evidence type="ECO:0000313" key="3">
    <source>
        <dbReference type="EMBL" id="MBU8826185.1"/>
    </source>
</evidence>
<name>A0ABS6HUD7_MYCGD</name>
<dbReference type="InterPro" id="IPR055583">
    <property type="entry name" value="DUF7159"/>
</dbReference>
<proteinExistence type="predicted"/>
<keyword evidence="4" id="KW-1185">Reference proteome</keyword>
<feature type="region of interest" description="Disordered" evidence="1">
    <location>
        <begin position="386"/>
        <end position="446"/>
    </location>
</feature>
<organism evidence="3 4">
    <name type="scientific">Mycolicibacterium goodii</name>
    <name type="common">Mycobacterium goodii</name>
    <dbReference type="NCBI Taxonomy" id="134601"/>
    <lineage>
        <taxon>Bacteria</taxon>
        <taxon>Bacillati</taxon>
        <taxon>Actinomycetota</taxon>
        <taxon>Actinomycetes</taxon>
        <taxon>Mycobacteriales</taxon>
        <taxon>Mycobacteriaceae</taxon>
        <taxon>Mycolicibacterium</taxon>
    </lineage>
</organism>
<dbReference type="Proteomes" id="UP000696413">
    <property type="component" value="Unassembled WGS sequence"/>
</dbReference>
<dbReference type="EMBL" id="JAHBOM010000023">
    <property type="protein sequence ID" value="MBU8826185.1"/>
    <property type="molecule type" value="Genomic_DNA"/>
</dbReference>
<dbReference type="RefSeq" id="WP_214395695.1">
    <property type="nucleotide sequence ID" value="NZ_JAHBOL010000025.1"/>
</dbReference>
<evidence type="ECO:0000259" key="2">
    <source>
        <dbReference type="Pfam" id="PF23717"/>
    </source>
</evidence>
<feature type="compositionally biased region" description="Pro residues" evidence="1">
    <location>
        <begin position="400"/>
        <end position="446"/>
    </location>
</feature>
<accession>A0ABS6HUD7</accession>
<feature type="domain" description="DUF7159" evidence="2">
    <location>
        <begin position="2"/>
        <end position="231"/>
    </location>
</feature>
<gene>
    <name evidence="3" type="ORF">KL859_25340</name>
</gene>